<name>A0A381ZPI9_9ZZZZ</name>
<feature type="region of interest" description="Disordered" evidence="1">
    <location>
        <begin position="137"/>
        <end position="161"/>
    </location>
</feature>
<sequence>MKSRISVTSLSSMETPPTTPTYQERLQSAQEVWPHLKPPWHPNLPDQDKPVLEASSSANGEMTPEENYGFEVQGFLIVRGALNKTELEECNRLLDHGSVPAALYAHPVIVNYIEQLCGLAYRVDKPVTMVEQLGHLESRPMNGGNEPRNPSRAYFHQGSSR</sequence>
<feature type="region of interest" description="Disordered" evidence="1">
    <location>
        <begin position="1"/>
        <end position="65"/>
    </location>
</feature>
<evidence type="ECO:0000256" key="1">
    <source>
        <dbReference type="SAM" id="MobiDB-lite"/>
    </source>
</evidence>
<dbReference type="AlphaFoldDB" id="A0A381ZPI9"/>
<feature type="compositionally biased region" description="Polar residues" evidence="1">
    <location>
        <begin position="1"/>
        <end position="30"/>
    </location>
</feature>
<accession>A0A381ZPI9</accession>
<evidence type="ECO:0000313" key="2">
    <source>
        <dbReference type="EMBL" id="SVA91238.1"/>
    </source>
</evidence>
<dbReference type="EMBL" id="UINC01022173">
    <property type="protein sequence ID" value="SVA91238.1"/>
    <property type="molecule type" value="Genomic_DNA"/>
</dbReference>
<protein>
    <submittedName>
        <fullName evidence="2">Uncharacterized protein</fullName>
    </submittedName>
</protein>
<reference evidence="2" key="1">
    <citation type="submission" date="2018-05" db="EMBL/GenBank/DDBJ databases">
        <authorList>
            <person name="Lanie J.A."/>
            <person name="Ng W.-L."/>
            <person name="Kazmierczak K.M."/>
            <person name="Andrzejewski T.M."/>
            <person name="Davidsen T.M."/>
            <person name="Wayne K.J."/>
            <person name="Tettelin H."/>
            <person name="Glass J.I."/>
            <person name="Rusch D."/>
            <person name="Podicherti R."/>
            <person name="Tsui H.-C.T."/>
            <person name="Winkler M.E."/>
        </authorList>
    </citation>
    <scope>NUCLEOTIDE SEQUENCE</scope>
</reference>
<dbReference type="Gene3D" id="2.60.120.620">
    <property type="entry name" value="q2cbj1_9rhob like domain"/>
    <property type="match status" value="1"/>
</dbReference>
<gene>
    <name evidence="2" type="ORF">METZ01_LOCUS144092</name>
</gene>
<proteinExistence type="predicted"/>
<feature type="non-terminal residue" evidence="2">
    <location>
        <position position="161"/>
    </location>
</feature>
<organism evidence="2">
    <name type="scientific">marine metagenome</name>
    <dbReference type="NCBI Taxonomy" id="408172"/>
    <lineage>
        <taxon>unclassified sequences</taxon>
        <taxon>metagenomes</taxon>
        <taxon>ecological metagenomes</taxon>
    </lineage>
</organism>